<proteinExistence type="predicted"/>
<evidence type="ECO:0000313" key="2">
    <source>
        <dbReference type="Proteomes" id="UP001200537"/>
    </source>
</evidence>
<evidence type="ECO:0000313" key="1">
    <source>
        <dbReference type="EMBL" id="MCG4618225.1"/>
    </source>
</evidence>
<dbReference type="Gene3D" id="3.30.920.30">
    <property type="entry name" value="Hypothetical protein"/>
    <property type="match status" value="1"/>
</dbReference>
<accession>A0AAJ1BCC0</accession>
<reference evidence="1" key="1">
    <citation type="submission" date="2022-01" db="EMBL/GenBank/DDBJ databases">
        <title>Collection of gut derived symbiotic bacterial strains cultured from healthy donors.</title>
        <authorList>
            <person name="Lin H."/>
            <person name="Kohout C."/>
            <person name="Waligurski E."/>
            <person name="Pamer E.G."/>
        </authorList>
    </citation>
    <scope>NUCLEOTIDE SEQUENCE</scope>
    <source>
        <strain evidence="1">DFI.7.46</strain>
    </source>
</reference>
<dbReference type="Proteomes" id="UP001200537">
    <property type="component" value="Unassembled WGS sequence"/>
</dbReference>
<evidence type="ECO:0008006" key="3">
    <source>
        <dbReference type="Google" id="ProtNLM"/>
    </source>
</evidence>
<dbReference type="SUPFAM" id="SSF54786">
    <property type="entry name" value="YcfA/nrd intein domain"/>
    <property type="match status" value="1"/>
</dbReference>
<comment type="caution">
    <text evidence="1">The sequence shown here is derived from an EMBL/GenBank/DDBJ whole genome shotgun (WGS) entry which is preliminary data.</text>
</comment>
<dbReference type="EMBL" id="JAKNHJ010000013">
    <property type="protein sequence ID" value="MCG4618225.1"/>
    <property type="molecule type" value="Genomic_DNA"/>
</dbReference>
<name>A0AAJ1BCC0_9ACTO</name>
<organism evidence="1 2">
    <name type="scientific">Varibaculum cambriense</name>
    <dbReference type="NCBI Taxonomy" id="184870"/>
    <lineage>
        <taxon>Bacteria</taxon>
        <taxon>Bacillati</taxon>
        <taxon>Actinomycetota</taxon>
        <taxon>Actinomycetes</taxon>
        <taxon>Actinomycetales</taxon>
        <taxon>Actinomycetaceae</taxon>
        <taxon>Varibaculum</taxon>
    </lineage>
</organism>
<dbReference type="AlphaFoldDB" id="A0AAJ1BCC0"/>
<gene>
    <name evidence="1" type="ORF">L0M99_06930</name>
</gene>
<protein>
    <recommendedName>
        <fullName evidence="3">Type II toxin-antitoxin system HicA family toxin</fullName>
    </recommendedName>
</protein>
<sequence length="62" mass="7006">MKRRDLEKQLKKIASERGESLVVKEGGSHSKVFIGEQMITVPRHREISEMTAKAIIKEAENG</sequence>
<dbReference type="RefSeq" id="WP_038108911.1">
    <property type="nucleotide sequence ID" value="NZ_JAGZVZ010000005.1"/>
</dbReference>
<dbReference type="InterPro" id="IPR038570">
    <property type="entry name" value="HicA_sf"/>
</dbReference>